<reference evidence="2 3" key="1">
    <citation type="journal article" date="2018" name="IMA Fungus">
        <title>IMA Genome-F 9: Draft genome sequence of Annulohypoxylon stygium, Aspergillus mulundensis, Berkeleyomyces basicola (syn. Thielaviopsis basicola), Ceratocystis smalleyi, two Cercospora beticola strains, Coleophoma cylindrospora, Fusarium fracticaudum, Phialophora cf. hyalina, and Morchella septimelata.</title>
        <authorList>
            <person name="Wingfield B.D."/>
            <person name="Bills G.F."/>
            <person name="Dong Y."/>
            <person name="Huang W."/>
            <person name="Nel W.J."/>
            <person name="Swalarsk-Parry B.S."/>
            <person name="Vaghefi N."/>
            <person name="Wilken P.M."/>
            <person name="An Z."/>
            <person name="de Beer Z.W."/>
            <person name="De Vos L."/>
            <person name="Chen L."/>
            <person name="Duong T.A."/>
            <person name="Gao Y."/>
            <person name="Hammerbacher A."/>
            <person name="Kikkert J.R."/>
            <person name="Li Y."/>
            <person name="Li H."/>
            <person name="Li K."/>
            <person name="Li Q."/>
            <person name="Liu X."/>
            <person name="Ma X."/>
            <person name="Naidoo K."/>
            <person name="Pethybridge S.J."/>
            <person name="Sun J."/>
            <person name="Steenkamp E.T."/>
            <person name="van der Nest M.A."/>
            <person name="van Wyk S."/>
            <person name="Wingfield M.J."/>
            <person name="Xiong C."/>
            <person name="Yue Q."/>
            <person name="Zhang X."/>
        </authorList>
    </citation>
    <scope>NUCLEOTIDE SEQUENCE [LARGE SCALE GENOMIC DNA]</scope>
    <source>
        <strain evidence="2 3">BP6252</strain>
    </source>
</reference>
<gene>
    <name evidence="2" type="ORF">BP6252_07993</name>
</gene>
<keyword evidence="3" id="KW-1185">Reference proteome</keyword>
<comment type="caution">
    <text evidence="2">The sequence shown here is derived from an EMBL/GenBank/DDBJ whole genome shotgun (WGS) entry which is preliminary data.</text>
</comment>
<dbReference type="STRING" id="1849047.A0A3D8RBR9"/>
<dbReference type="OrthoDB" id="10422289at2759"/>
<dbReference type="Proteomes" id="UP000256645">
    <property type="component" value="Unassembled WGS sequence"/>
</dbReference>
<evidence type="ECO:0000313" key="2">
    <source>
        <dbReference type="EMBL" id="RDW71430.1"/>
    </source>
</evidence>
<feature type="region of interest" description="Disordered" evidence="1">
    <location>
        <begin position="342"/>
        <end position="370"/>
    </location>
</feature>
<dbReference type="AlphaFoldDB" id="A0A3D8RBR9"/>
<evidence type="ECO:0000256" key="1">
    <source>
        <dbReference type="SAM" id="MobiDB-lite"/>
    </source>
</evidence>
<protein>
    <submittedName>
        <fullName evidence="2">Uncharacterized protein</fullName>
    </submittedName>
</protein>
<organism evidence="2 3">
    <name type="scientific">Coleophoma cylindrospora</name>
    <dbReference type="NCBI Taxonomy" id="1849047"/>
    <lineage>
        <taxon>Eukaryota</taxon>
        <taxon>Fungi</taxon>
        <taxon>Dikarya</taxon>
        <taxon>Ascomycota</taxon>
        <taxon>Pezizomycotina</taxon>
        <taxon>Leotiomycetes</taxon>
        <taxon>Helotiales</taxon>
        <taxon>Dermateaceae</taxon>
        <taxon>Coleophoma</taxon>
    </lineage>
</organism>
<accession>A0A3D8RBR9</accession>
<dbReference type="EMBL" id="PDLM01000008">
    <property type="protein sequence ID" value="RDW71430.1"/>
    <property type="molecule type" value="Genomic_DNA"/>
</dbReference>
<feature type="compositionally biased region" description="Polar residues" evidence="1">
    <location>
        <begin position="109"/>
        <end position="120"/>
    </location>
</feature>
<feature type="region of interest" description="Disordered" evidence="1">
    <location>
        <begin position="60"/>
        <end position="226"/>
    </location>
</feature>
<name>A0A3D8RBR9_9HELO</name>
<evidence type="ECO:0000313" key="3">
    <source>
        <dbReference type="Proteomes" id="UP000256645"/>
    </source>
</evidence>
<sequence>MSDLSEGIGEDESVDYWMSDWAERIQDTAITPVQNGVPFDAFSLIQPRYFSIMGEYASRRDKENAAPDEMELVPSHQQETPDETESGPSHQQEALDEMDLEPFHPQETLGETDSGPSHLQKTPDETESGPSHQQEALDEMDLEPSHQQETPDETEPEPSHQQEAPDEMELESSDQQPTPDESEPEPSHQQGLLDKTESTPSQQQESSDENKSTPNEPPDDAELIIPTNKIKKLRDLFLQDQKPVHVDVENLRYGIEKPERDIGQIISRAKDTAALSLSSTVGNSSLPAAKTRRSVEFKYTSFITPETTYKSASSVLHHSWKMEDRSGPSCLRFVEVYDGDEASENADRSEEGYGTHGRGNPRKRKRDQMN</sequence>
<proteinExistence type="predicted"/>
<feature type="compositionally biased region" description="Basic residues" evidence="1">
    <location>
        <begin position="359"/>
        <end position="370"/>
    </location>
</feature>